<name>A0A1H3MG42_9PROT</name>
<dbReference type="OrthoDB" id="9788211at2"/>
<reference evidence="2 3" key="1">
    <citation type="submission" date="2016-10" db="EMBL/GenBank/DDBJ databases">
        <authorList>
            <person name="de Groot N.N."/>
        </authorList>
    </citation>
    <scope>NUCLEOTIDE SEQUENCE [LARGE SCALE GENOMIC DNA]</scope>
    <source>
        <strain evidence="2 3">Nm1</strain>
    </source>
</reference>
<evidence type="ECO:0000313" key="2">
    <source>
        <dbReference type="EMBL" id="SDY75660.1"/>
    </source>
</evidence>
<dbReference type="Pfam" id="PF06834">
    <property type="entry name" value="TraU"/>
    <property type="match status" value="1"/>
</dbReference>
<dbReference type="STRING" id="44576.SAMN05421881_10609"/>
<dbReference type="AlphaFoldDB" id="A0A1H3MG42"/>
<proteinExistence type="predicted"/>
<accession>A0A1H3MG42</accession>
<dbReference type="InterPro" id="IPR009649">
    <property type="entry name" value="TraU"/>
</dbReference>
<feature type="chain" id="PRO_5011569979" evidence="1">
    <location>
        <begin position="26"/>
        <end position="339"/>
    </location>
</feature>
<dbReference type="Proteomes" id="UP000198640">
    <property type="component" value="Unassembled WGS sequence"/>
</dbReference>
<dbReference type="EMBL" id="FNOY01000060">
    <property type="protein sequence ID" value="SDY75660.1"/>
    <property type="molecule type" value="Genomic_DNA"/>
</dbReference>
<keyword evidence="3" id="KW-1185">Reference proteome</keyword>
<sequence>MKSVLEKMTATLLLSVTFCTSTAQAATCTGRFANPITDICWSCLFPIRIAGHAISSLEQEDTPNPGDAFCACGNPPRAGIQVSFWEPVRRVDVVRAPFCLTSLGGISLDPGFEAPVASRNRREGQDQSSFYQVHWYVDPIIFFLQAVLDNGCLENTGFDIAYLTELDPMWKDDELTRLIHPEVYLFGNLPARAACAADCVAATTGFPNNQFFWCAGCQGSLYPLNGNIQAHVGGVQASSLALNRMIAKLHREMLMWSASGSGSLCSYMPQPVMDKTGYKYQMLYPIPQTLKIAGKCCQPLGRSTILWGAGREFPITGEDFAYQIFRKRNCCQGAIVLGE</sequence>
<evidence type="ECO:0000313" key="3">
    <source>
        <dbReference type="Proteomes" id="UP000198640"/>
    </source>
</evidence>
<feature type="signal peptide" evidence="1">
    <location>
        <begin position="1"/>
        <end position="25"/>
    </location>
</feature>
<protein>
    <submittedName>
        <fullName evidence="2">Conjugal transfer pilus assembly protein TraU</fullName>
    </submittedName>
</protein>
<evidence type="ECO:0000256" key="1">
    <source>
        <dbReference type="SAM" id="SignalP"/>
    </source>
</evidence>
<dbReference type="NCBIfam" id="NF010297">
    <property type="entry name" value="PRK13737.1"/>
    <property type="match status" value="1"/>
</dbReference>
<dbReference type="RefSeq" id="WP_090415335.1">
    <property type="nucleotide sequence ID" value="NZ_FNOY01000060.1"/>
</dbReference>
<keyword evidence="1" id="KW-0732">Signal</keyword>
<organism evidence="2 3">
    <name type="scientific">Nitrosomonas halophila</name>
    <dbReference type="NCBI Taxonomy" id="44576"/>
    <lineage>
        <taxon>Bacteria</taxon>
        <taxon>Pseudomonadati</taxon>
        <taxon>Pseudomonadota</taxon>
        <taxon>Betaproteobacteria</taxon>
        <taxon>Nitrosomonadales</taxon>
        <taxon>Nitrosomonadaceae</taxon>
        <taxon>Nitrosomonas</taxon>
    </lineage>
</organism>
<gene>
    <name evidence="2" type="ORF">SAMN05421881_10609</name>
</gene>